<dbReference type="EMBL" id="CAJVQC010130663">
    <property type="protein sequence ID" value="CAG8841526.1"/>
    <property type="molecule type" value="Genomic_DNA"/>
</dbReference>
<evidence type="ECO:0000313" key="1">
    <source>
        <dbReference type="EMBL" id="CAG8841526.1"/>
    </source>
</evidence>
<gene>
    <name evidence="1" type="ORF">RPERSI_LOCUS31915</name>
</gene>
<accession>A0ACA9SJ96</accession>
<dbReference type="Proteomes" id="UP000789920">
    <property type="component" value="Unassembled WGS sequence"/>
</dbReference>
<feature type="non-terminal residue" evidence="1">
    <location>
        <position position="108"/>
    </location>
</feature>
<reference evidence="1" key="1">
    <citation type="submission" date="2021-06" db="EMBL/GenBank/DDBJ databases">
        <authorList>
            <person name="Kallberg Y."/>
            <person name="Tangrot J."/>
            <person name="Rosling A."/>
        </authorList>
    </citation>
    <scope>NUCLEOTIDE SEQUENCE</scope>
    <source>
        <strain evidence="1">MA461A</strain>
    </source>
</reference>
<organism evidence="1 2">
    <name type="scientific">Racocetra persica</name>
    <dbReference type="NCBI Taxonomy" id="160502"/>
    <lineage>
        <taxon>Eukaryota</taxon>
        <taxon>Fungi</taxon>
        <taxon>Fungi incertae sedis</taxon>
        <taxon>Mucoromycota</taxon>
        <taxon>Glomeromycotina</taxon>
        <taxon>Glomeromycetes</taxon>
        <taxon>Diversisporales</taxon>
        <taxon>Gigasporaceae</taxon>
        <taxon>Racocetra</taxon>
    </lineage>
</organism>
<comment type="caution">
    <text evidence="1">The sequence shown here is derived from an EMBL/GenBank/DDBJ whole genome shotgun (WGS) entry which is preliminary data.</text>
</comment>
<evidence type="ECO:0000313" key="2">
    <source>
        <dbReference type="Proteomes" id="UP000789920"/>
    </source>
</evidence>
<keyword evidence="2" id="KW-1185">Reference proteome</keyword>
<name>A0ACA9SJ96_9GLOM</name>
<feature type="non-terminal residue" evidence="1">
    <location>
        <position position="1"/>
    </location>
</feature>
<sequence length="108" mass="11699">SMNLSGNPIKAKNLDNLSNEQFGKLVKGIKDKKIRINSYKGTVLMDFLEYAQRLAGQGNQQQQQNAQYLQTLIQQGGSPAKTDDNKQPGNNAPLLVGGLVVFGIVAVV</sequence>
<proteinExistence type="predicted"/>
<protein>
    <submittedName>
        <fullName evidence="1">21991_t:CDS:1</fullName>
    </submittedName>
</protein>